<dbReference type="Gene3D" id="3.40.710.10">
    <property type="entry name" value="DD-peptidase/beta-lactamase superfamily"/>
    <property type="match status" value="1"/>
</dbReference>
<dbReference type="InterPro" id="IPR001466">
    <property type="entry name" value="Beta-lactam-related"/>
</dbReference>
<dbReference type="AlphaFoldDB" id="A0A5Q2RBT7"/>
<dbReference type="RefSeq" id="WP_153758404.1">
    <property type="nucleotide sequence ID" value="NZ_CP045851.1"/>
</dbReference>
<evidence type="ECO:0000259" key="1">
    <source>
        <dbReference type="Pfam" id="PF00144"/>
    </source>
</evidence>
<dbReference type="KEGG" id="atq:GH723_03835"/>
<keyword evidence="3" id="KW-1185">Reference proteome</keyword>
<accession>A0A5Q2RBT7</accession>
<dbReference type="EMBL" id="CP045851">
    <property type="protein sequence ID" value="QGG94298.1"/>
    <property type="molecule type" value="Genomic_DNA"/>
</dbReference>
<gene>
    <name evidence="2" type="ORF">GH723_03835</name>
</gene>
<dbReference type="InterPro" id="IPR052907">
    <property type="entry name" value="Beta-lactamase/esterase"/>
</dbReference>
<evidence type="ECO:0000313" key="2">
    <source>
        <dbReference type="EMBL" id="QGG94298.1"/>
    </source>
</evidence>
<protein>
    <submittedName>
        <fullName evidence="2">Serine hydrolase</fullName>
    </submittedName>
</protein>
<dbReference type="PANTHER" id="PTHR43319">
    <property type="entry name" value="BETA-LACTAMASE-RELATED"/>
    <property type="match status" value="1"/>
</dbReference>
<reference evidence="2 3" key="1">
    <citation type="submission" date="2019-11" db="EMBL/GenBank/DDBJ databases">
        <authorList>
            <person name="He Y."/>
        </authorList>
    </citation>
    <scope>NUCLEOTIDE SEQUENCE [LARGE SCALE GENOMIC DNA]</scope>
    <source>
        <strain evidence="2 3">SCSIO 58843</strain>
    </source>
</reference>
<proteinExistence type="predicted"/>
<dbReference type="InterPro" id="IPR012338">
    <property type="entry name" value="Beta-lactam/transpept-like"/>
</dbReference>
<evidence type="ECO:0000313" key="3">
    <source>
        <dbReference type="Proteomes" id="UP000334019"/>
    </source>
</evidence>
<name>A0A5Q2RBT7_9ACTN</name>
<organism evidence="2 3">
    <name type="scientific">Actinomarinicola tropica</name>
    <dbReference type="NCBI Taxonomy" id="2789776"/>
    <lineage>
        <taxon>Bacteria</taxon>
        <taxon>Bacillati</taxon>
        <taxon>Actinomycetota</taxon>
        <taxon>Acidimicrobiia</taxon>
        <taxon>Acidimicrobiales</taxon>
        <taxon>Iamiaceae</taxon>
        <taxon>Actinomarinicola</taxon>
    </lineage>
</organism>
<dbReference type="Proteomes" id="UP000334019">
    <property type="component" value="Chromosome"/>
</dbReference>
<dbReference type="SUPFAM" id="SSF56601">
    <property type="entry name" value="beta-lactamase/transpeptidase-like"/>
    <property type="match status" value="1"/>
</dbReference>
<dbReference type="GO" id="GO:0016787">
    <property type="term" value="F:hydrolase activity"/>
    <property type="evidence" value="ECO:0007669"/>
    <property type="project" value="UniProtKB-KW"/>
</dbReference>
<keyword evidence="2" id="KW-0378">Hydrolase</keyword>
<dbReference type="PANTHER" id="PTHR43319:SF3">
    <property type="entry name" value="BETA-LACTAMASE-RELATED DOMAIN-CONTAINING PROTEIN"/>
    <property type="match status" value="1"/>
</dbReference>
<feature type="domain" description="Beta-lactamase-related" evidence="1">
    <location>
        <begin position="19"/>
        <end position="364"/>
    </location>
</feature>
<sequence length="377" mass="39991">MAPITGHCDPRFAAVEEAFRANFDERGEVGAAVCVRLRGETVVDLAGGWADAAFRTPWTLDTVVDVYSVGKAVIGTLALQLVDEGLLDLDAPLGEVWPELAAGGTERATLRHALSHRAGLPAIAEPLTDDDLWDWDRMCAALAATPAWFAPGSRHVYHVNTYGHLLGEVVRRATGATPSERLAAVTEPLGLDLWFGVPDHALDRCADVLWASPSGGPRPDPETLDHESRMNLLAHFNPPGYSSIGVVNSPQWRAAVVPSTNSHASARAIAGLYAALLEPGRVLSGEVLAEATTPQSVGPCPILGEDVSFGLGFQPTTARRPLGPNPRSFGHFGSGGALGYADPDSGVAFGYVMNHLIPRWQSSRNRALIDALHGCLA</sequence>
<dbReference type="Pfam" id="PF00144">
    <property type="entry name" value="Beta-lactamase"/>
    <property type="match status" value="1"/>
</dbReference>